<dbReference type="Proteomes" id="UP000694726">
    <property type="component" value="Unplaced"/>
</dbReference>
<dbReference type="AlphaFoldDB" id="A0A8D0P8Z1"/>
<feature type="region of interest" description="Disordered" evidence="1">
    <location>
        <begin position="1"/>
        <end position="44"/>
    </location>
</feature>
<sequence>MSTTSMRNWAVPYRGGEPPSSAVRVKEISGSSSRSSSLSNTSSGYFLPSLRLRVRTRKWELSLGPMV</sequence>
<name>A0A8D0P8Z1_PIG</name>
<dbReference type="Ensembl" id="ENSSSCT00015074083.1">
    <property type="protein sequence ID" value="ENSSSCP00015029741.1"/>
    <property type="gene ID" value="ENSSSCG00015055608.1"/>
</dbReference>
<evidence type="ECO:0000256" key="1">
    <source>
        <dbReference type="SAM" id="MobiDB-lite"/>
    </source>
</evidence>
<evidence type="ECO:0000313" key="2">
    <source>
        <dbReference type="Ensembl" id="ENSSSCP00015029741.1"/>
    </source>
</evidence>
<evidence type="ECO:0000313" key="3">
    <source>
        <dbReference type="Proteomes" id="UP000694726"/>
    </source>
</evidence>
<accession>A0A8D0P8Z1</accession>
<feature type="compositionally biased region" description="Low complexity" evidence="1">
    <location>
        <begin position="29"/>
        <end position="43"/>
    </location>
</feature>
<proteinExistence type="predicted"/>
<reference evidence="2" key="1">
    <citation type="submission" date="2025-08" db="UniProtKB">
        <authorList>
            <consortium name="Ensembl"/>
        </authorList>
    </citation>
    <scope>IDENTIFICATION</scope>
</reference>
<organism evidence="2 3">
    <name type="scientific">Sus scrofa</name>
    <name type="common">Pig</name>
    <dbReference type="NCBI Taxonomy" id="9823"/>
    <lineage>
        <taxon>Eukaryota</taxon>
        <taxon>Metazoa</taxon>
        <taxon>Chordata</taxon>
        <taxon>Craniata</taxon>
        <taxon>Vertebrata</taxon>
        <taxon>Euteleostomi</taxon>
        <taxon>Mammalia</taxon>
        <taxon>Eutheria</taxon>
        <taxon>Laurasiatheria</taxon>
        <taxon>Artiodactyla</taxon>
        <taxon>Suina</taxon>
        <taxon>Suidae</taxon>
        <taxon>Sus</taxon>
    </lineage>
</organism>
<protein>
    <submittedName>
        <fullName evidence="2">Uncharacterized protein</fullName>
    </submittedName>
</protein>